<dbReference type="PANTHER" id="PTHR43752:SF2">
    <property type="entry name" value="BNR_ASP-BOX REPEAT FAMILY PROTEIN"/>
    <property type="match status" value="1"/>
</dbReference>
<dbReference type="KEGG" id="sfol:H3H32_21780"/>
<evidence type="ECO:0000256" key="1">
    <source>
        <dbReference type="SAM" id="SignalP"/>
    </source>
</evidence>
<feature type="domain" description="Sialidase" evidence="2">
    <location>
        <begin position="55"/>
        <end position="328"/>
    </location>
</feature>
<evidence type="ECO:0000259" key="2">
    <source>
        <dbReference type="Pfam" id="PF13088"/>
    </source>
</evidence>
<organism evidence="3 4">
    <name type="scientific">Spirosoma foliorum</name>
    <dbReference type="NCBI Taxonomy" id="2710596"/>
    <lineage>
        <taxon>Bacteria</taxon>
        <taxon>Pseudomonadati</taxon>
        <taxon>Bacteroidota</taxon>
        <taxon>Cytophagia</taxon>
        <taxon>Cytophagales</taxon>
        <taxon>Cytophagaceae</taxon>
        <taxon>Spirosoma</taxon>
    </lineage>
</organism>
<accession>A0A7G5GP25</accession>
<dbReference type="Gene3D" id="2.120.10.10">
    <property type="match status" value="1"/>
</dbReference>
<evidence type="ECO:0000313" key="3">
    <source>
        <dbReference type="EMBL" id="QMW00617.1"/>
    </source>
</evidence>
<dbReference type="InterPro" id="IPR011040">
    <property type="entry name" value="Sialidase"/>
</dbReference>
<sequence length="349" mass="38604">MKTPYLYLVVLFLLTAPSSLAQSTNPAILRQEWIYEKAPFPECHASTIAETPKGLVTAWFGGTRERHPDVGIWVSSQTNGNWTPPVEVATGVQPDGKRLPCWNPVLFQRPGAELILFYKVGPSPSTWWGMLKRSTDGGKTWSVAERLPEGILGPIKNKPVLLASGVLLCPTSSEDHNWRVHFERTSDWGKTWQKTDAINDGVNDGAIQPSVLFYPNGQLQALCRSQKSGFILETWSKDDGKTWSPLQKTTLPNPNSGTDAVTLKDGRQVLVYNPVAPTPGKSGGPRTPLDIAISNDGKTWKTLAVLENEPGEYSYPAVIQTADGLIHVTYTWKRQRIRHVVLDPKKGSR</sequence>
<reference evidence="3 4" key="1">
    <citation type="submission" date="2020-07" db="EMBL/GenBank/DDBJ databases">
        <title>Spirosoma foliorum sp. nov., isolated from the leaves on the Nejang mountain Korea, Republic of.</title>
        <authorList>
            <person name="Ho H."/>
            <person name="Lee Y.-J."/>
            <person name="Nurcahyanto D.-A."/>
            <person name="Kim S.-G."/>
        </authorList>
    </citation>
    <scope>NUCLEOTIDE SEQUENCE [LARGE SCALE GENOMIC DNA]</scope>
    <source>
        <strain evidence="3 4">PL0136</strain>
    </source>
</reference>
<feature type="signal peptide" evidence="1">
    <location>
        <begin position="1"/>
        <end position="21"/>
    </location>
</feature>
<keyword evidence="1" id="KW-0732">Signal</keyword>
<dbReference type="RefSeq" id="WP_182457731.1">
    <property type="nucleotide sequence ID" value="NZ_CP059732.1"/>
</dbReference>
<dbReference type="Proteomes" id="UP000515369">
    <property type="component" value="Chromosome"/>
</dbReference>
<dbReference type="CDD" id="cd15482">
    <property type="entry name" value="Sialidase_non-viral"/>
    <property type="match status" value="1"/>
</dbReference>
<gene>
    <name evidence="3" type="ORF">H3H32_21780</name>
</gene>
<keyword evidence="4" id="KW-1185">Reference proteome</keyword>
<dbReference type="PANTHER" id="PTHR43752">
    <property type="entry name" value="BNR/ASP-BOX REPEAT FAMILY PROTEIN"/>
    <property type="match status" value="1"/>
</dbReference>
<dbReference type="EMBL" id="CP059732">
    <property type="protein sequence ID" value="QMW00617.1"/>
    <property type="molecule type" value="Genomic_DNA"/>
</dbReference>
<dbReference type="Pfam" id="PF13088">
    <property type="entry name" value="BNR_2"/>
    <property type="match status" value="1"/>
</dbReference>
<proteinExistence type="predicted"/>
<dbReference type="AlphaFoldDB" id="A0A7G5GP25"/>
<evidence type="ECO:0000313" key="4">
    <source>
        <dbReference type="Proteomes" id="UP000515369"/>
    </source>
</evidence>
<protein>
    <submittedName>
        <fullName evidence="3">Exo-alpha-sialidase</fullName>
    </submittedName>
</protein>
<dbReference type="InterPro" id="IPR036278">
    <property type="entry name" value="Sialidase_sf"/>
</dbReference>
<name>A0A7G5GP25_9BACT</name>
<feature type="chain" id="PRO_5028999738" evidence="1">
    <location>
        <begin position="22"/>
        <end position="349"/>
    </location>
</feature>
<dbReference type="SUPFAM" id="SSF50939">
    <property type="entry name" value="Sialidases"/>
    <property type="match status" value="1"/>
</dbReference>